<evidence type="ECO:0000256" key="6">
    <source>
        <dbReference type="ARBA" id="ARBA00022753"/>
    </source>
</evidence>
<evidence type="ECO:0000256" key="9">
    <source>
        <dbReference type="ARBA" id="ARBA00023136"/>
    </source>
</evidence>
<feature type="transmembrane region" description="Helical" evidence="10">
    <location>
        <begin position="321"/>
        <end position="344"/>
    </location>
</feature>
<feature type="transmembrane region" description="Helical" evidence="10">
    <location>
        <begin position="248"/>
        <end position="268"/>
    </location>
</feature>
<evidence type="ECO:0000256" key="10">
    <source>
        <dbReference type="RuleBase" id="RU363079"/>
    </source>
</evidence>
<name>A0A9D4XX38_PEA</name>
<dbReference type="AlphaFoldDB" id="A0A9D4XX38"/>
<dbReference type="PANTHER" id="PTHR10766">
    <property type="entry name" value="TRANSMEMBRANE 9 SUPERFAMILY PROTEIN"/>
    <property type="match status" value="1"/>
</dbReference>
<protein>
    <recommendedName>
        <fullName evidence="10">Transmembrane 9 superfamily member</fullName>
    </recommendedName>
</protein>
<feature type="transmembrane region" description="Helical" evidence="10">
    <location>
        <begin position="289"/>
        <end position="309"/>
    </location>
</feature>
<evidence type="ECO:0000256" key="3">
    <source>
        <dbReference type="ARBA" id="ARBA00005227"/>
    </source>
</evidence>
<dbReference type="InterPro" id="IPR004240">
    <property type="entry name" value="EMP70"/>
</dbReference>
<keyword evidence="4 10" id="KW-0812">Transmembrane</keyword>
<dbReference type="Pfam" id="PF02990">
    <property type="entry name" value="EMP70"/>
    <property type="match status" value="1"/>
</dbReference>
<dbReference type="Proteomes" id="UP001058974">
    <property type="component" value="Chromosome 3"/>
</dbReference>
<keyword evidence="8" id="KW-0333">Golgi apparatus</keyword>
<comment type="caution">
    <text evidence="10">Lacks conserved residue(s) required for the propagation of feature annotation.</text>
</comment>
<feature type="transmembrane region" description="Helical" evidence="10">
    <location>
        <begin position="216"/>
        <end position="242"/>
    </location>
</feature>
<reference evidence="11 12" key="1">
    <citation type="journal article" date="2022" name="Nat. Genet.">
        <title>Improved pea reference genome and pan-genome highlight genomic features and evolutionary characteristics.</title>
        <authorList>
            <person name="Yang T."/>
            <person name="Liu R."/>
            <person name="Luo Y."/>
            <person name="Hu S."/>
            <person name="Wang D."/>
            <person name="Wang C."/>
            <person name="Pandey M.K."/>
            <person name="Ge S."/>
            <person name="Xu Q."/>
            <person name="Li N."/>
            <person name="Li G."/>
            <person name="Huang Y."/>
            <person name="Saxena R.K."/>
            <person name="Ji Y."/>
            <person name="Li M."/>
            <person name="Yan X."/>
            <person name="He Y."/>
            <person name="Liu Y."/>
            <person name="Wang X."/>
            <person name="Xiang C."/>
            <person name="Varshney R.K."/>
            <person name="Ding H."/>
            <person name="Gao S."/>
            <person name="Zong X."/>
        </authorList>
    </citation>
    <scope>NUCLEOTIDE SEQUENCE [LARGE SCALE GENOMIC DNA]</scope>
    <source>
        <strain evidence="11 12">cv. Zhongwan 6</strain>
    </source>
</reference>
<proteinExistence type="inferred from homology"/>
<dbReference type="Gramene" id="Psat03G0362700-T1">
    <property type="protein sequence ID" value="KAI5428699.1"/>
    <property type="gene ID" value="KIW84_033627"/>
</dbReference>
<evidence type="ECO:0000256" key="7">
    <source>
        <dbReference type="ARBA" id="ARBA00022989"/>
    </source>
</evidence>
<comment type="similarity">
    <text evidence="3 10">Belongs to the nonaspanin (TM9SF) (TC 9.A.2) family.</text>
</comment>
<comment type="subcellular location">
    <subcellularLocation>
        <location evidence="1">Endosome membrane</location>
        <topology evidence="1">Multi-pass membrane protein</topology>
    </subcellularLocation>
    <subcellularLocation>
        <location evidence="2">Golgi apparatus membrane</location>
        <topology evidence="2">Multi-pass membrane protein</topology>
    </subcellularLocation>
</comment>
<evidence type="ECO:0000256" key="2">
    <source>
        <dbReference type="ARBA" id="ARBA00004653"/>
    </source>
</evidence>
<dbReference type="EMBL" id="JAMSHJ010000003">
    <property type="protein sequence ID" value="KAI5428699.1"/>
    <property type="molecule type" value="Genomic_DNA"/>
</dbReference>
<dbReference type="GO" id="GO:0000139">
    <property type="term" value="C:Golgi membrane"/>
    <property type="evidence" value="ECO:0007669"/>
    <property type="project" value="UniProtKB-SubCell"/>
</dbReference>
<keyword evidence="12" id="KW-1185">Reference proteome</keyword>
<feature type="transmembrane region" description="Helical" evidence="10">
    <location>
        <begin position="365"/>
        <end position="388"/>
    </location>
</feature>
<dbReference type="PANTHER" id="PTHR10766:SF110">
    <property type="entry name" value="TRANSMEMBRANE 9 SUPERFAMILY MEMBER 8-RELATED"/>
    <property type="match status" value="1"/>
</dbReference>
<comment type="caution">
    <text evidence="11">The sequence shown here is derived from an EMBL/GenBank/DDBJ whole genome shotgun (WGS) entry which is preliminary data.</text>
</comment>
<dbReference type="InterPro" id="IPR036259">
    <property type="entry name" value="MFS_trans_sf"/>
</dbReference>
<evidence type="ECO:0000313" key="11">
    <source>
        <dbReference type="EMBL" id="KAI5428699.1"/>
    </source>
</evidence>
<evidence type="ECO:0000256" key="1">
    <source>
        <dbReference type="ARBA" id="ARBA00004337"/>
    </source>
</evidence>
<keyword evidence="9 10" id="KW-0472">Membrane</keyword>
<evidence type="ECO:0000256" key="5">
    <source>
        <dbReference type="ARBA" id="ARBA00022729"/>
    </source>
</evidence>
<evidence type="ECO:0000313" key="12">
    <source>
        <dbReference type="Proteomes" id="UP001058974"/>
    </source>
</evidence>
<organism evidence="11 12">
    <name type="scientific">Pisum sativum</name>
    <name type="common">Garden pea</name>
    <name type="synonym">Lathyrus oleraceus</name>
    <dbReference type="NCBI Taxonomy" id="3888"/>
    <lineage>
        <taxon>Eukaryota</taxon>
        <taxon>Viridiplantae</taxon>
        <taxon>Streptophyta</taxon>
        <taxon>Embryophyta</taxon>
        <taxon>Tracheophyta</taxon>
        <taxon>Spermatophyta</taxon>
        <taxon>Magnoliopsida</taxon>
        <taxon>eudicotyledons</taxon>
        <taxon>Gunneridae</taxon>
        <taxon>Pentapetalae</taxon>
        <taxon>rosids</taxon>
        <taxon>fabids</taxon>
        <taxon>Fabales</taxon>
        <taxon>Fabaceae</taxon>
        <taxon>Papilionoideae</taxon>
        <taxon>50 kb inversion clade</taxon>
        <taxon>NPAAA clade</taxon>
        <taxon>Hologalegina</taxon>
        <taxon>IRL clade</taxon>
        <taxon>Fabeae</taxon>
        <taxon>Lathyrus</taxon>
    </lineage>
</organism>
<evidence type="ECO:0000256" key="8">
    <source>
        <dbReference type="ARBA" id="ARBA00023034"/>
    </source>
</evidence>
<dbReference type="SUPFAM" id="SSF103473">
    <property type="entry name" value="MFS general substrate transporter"/>
    <property type="match status" value="1"/>
</dbReference>
<keyword evidence="7 10" id="KW-1133">Transmembrane helix</keyword>
<keyword evidence="6" id="KW-0967">Endosome</keyword>
<dbReference type="GO" id="GO:0010008">
    <property type="term" value="C:endosome membrane"/>
    <property type="evidence" value="ECO:0007669"/>
    <property type="project" value="UniProtKB-SubCell"/>
</dbReference>
<dbReference type="GO" id="GO:0072657">
    <property type="term" value="P:protein localization to membrane"/>
    <property type="evidence" value="ECO:0007669"/>
    <property type="project" value="TreeGrafter"/>
</dbReference>
<accession>A0A9D4XX38</accession>
<evidence type="ECO:0000256" key="4">
    <source>
        <dbReference type="ARBA" id="ARBA00022692"/>
    </source>
</evidence>
<keyword evidence="5" id="KW-0732">Signal</keyword>
<sequence>MVEALICTQNWLKPSDNDLNVLNMTEEYEISESIVSEFQVATGGAAAPTQAGPGEAKSAELIGQAIANNPAFIALRKIEAAREIGHIIANAANKRVDDILQFIADFTVHVEGVGHVCRILDNLPLVVPIKRVDQDSTVYQLGFHVGLKGQYSGVCSLFYESMSVVVNANYCFVLTMFKYTEQGREVFYTQEEAQEETGWKLVHGDVFRPPNNSDLLCVYVGTGVQFFGMILVTMLFAVLGFLSPSNRGGLMTVMLLLWVFMGLLAGYASARLYKMFKGSEWKKISLRTAVMFPASVSAIFFVLNGLIWGQKSSGAVPFGTMFALIFLWFGISVPLVFVGGYVGFRKPAIENPVKTNKIPRQIPEQAWYMNPAFSVLIGGYLELFSLSFSSSSHQSG</sequence>
<gene>
    <name evidence="11" type="ORF">KIW84_033627</name>
</gene>